<organism evidence="2 3">
    <name type="scientific">Pedobacter terrae</name>
    <dbReference type="NCBI Taxonomy" id="405671"/>
    <lineage>
        <taxon>Bacteria</taxon>
        <taxon>Pseudomonadati</taxon>
        <taxon>Bacteroidota</taxon>
        <taxon>Sphingobacteriia</taxon>
        <taxon>Sphingobacteriales</taxon>
        <taxon>Sphingobacteriaceae</taxon>
        <taxon>Pedobacter</taxon>
    </lineage>
</organism>
<dbReference type="PANTHER" id="PTHR43162">
    <property type="match status" value="1"/>
</dbReference>
<dbReference type="InterPro" id="IPR051604">
    <property type="entry name" value="Ergot_Alk_Oxidoreductase"/>
</dbReference>
<dbReference type="RefSeq" id="WP_090501244.1">
    <property type="nucleotide sequence ID" value="NZ_FNCH01000011.1"/>
</dbReference>
<dbReference type="EMBL" id="FNCH01000011">
    <property type="protein sequence ID" value="SDG81657.1"/>
    <property type="molecule type" value="Genomic_DNA"/>
</dbReference>
<gene>
    <name evidence="2" type="ORF">SAMN05421827_111150</name>
</gene>
<dbReference type="Pfam" id="PF05368">
    <property type="entry name" value="NmrA"/>
    <property type="match status" value="1"/>
</dbReference>
<dbReference type="Gene3D" id="3.40.50.720">
    <property type="entry name" value="NAD(P)-binding Rossmann-like Domain"/>
    <property type="match status" value="1"/>
</dbReference>
<name>A0A1G7XC47_9SPHI</name>
<dbReference type="InterPro" id="IPR008030">
    <property type="entry name" value="NmrA-like"/>
</dbReference>
<evidence type="ECO:0000313" key="2">
    <source>
        <dbReference type="EMBL" id="SDG81657.1"/>
    </source>
</evidence>
<sequence length="326" mass="35754">MKIVVTGSLGNISKPLVLLLIEQGHQVTVISSSGARKAAIEQLGAKAAIGDLEDRIFLTKTFEGHDAAYCMIPPFNFFGDQTLDYQKQALNISTNYVQAIQNAGIKKVIQLSSVGAEKPTGAGVLVFHHIAENVFKQLPQDVTVTHLRPGSFDYNLYAFVDMVKGKGFLEGIIGKLLYLRHYGLKGLFKGYSGIILSNYGETDKIAWVSPLDIASAIAEEINAQQGGKKVRYVASEELTCQEIATVLGNAIGKPYLKWVLISDKQMSDAFMEIGASAKIANEFTEMNAAMHNGSLFEDYFKNRPAILGKIKMNDFAKEFALKYKAQ</sequence>
<evidence type="ECO:0000259" key="1">
    <source>
        <dbReference type="Pfam" id="PF05368"/>
    </source>
</evidence>
<dbReference type="SUPFAM" id="SSF51735">
    <property type="entry name" value="NAD(P)-binding Rossmann-fold domains"/>
    <property type="match status" value="1"/>
</dbReference>
<protein>
    <submittedName>
        <fullName evidence="2">Uncharacterized conserved protein YbjT, contains NAD(P)-binding and DUF2867 domains</fullName>
    </submittedName>
</protein>
<feature type="domain" description="NmrA-like" evidence="1">
    <location>
        <begin position="2"/>
        <end position="286"/>
    </location>
</feature>
<reference evidence="3" key="1">
    <citation type="submission" date="2016-10" db="EMBL/GenBank/DDBJ databases">
        <authorList>
            <person name="Varghese N."/>
            <person name="Submissions S."/>
        </authorList>
    </citation>
    <scope>NUCLEOTIDE SEQUENCE [LARGE SCALE GENOMIC DNA]</scope>
    <source>
        <strain evidence="3">DSM 17933</strain>
    </source>
</reference>
<dbReference type="InterPro" id="IPR036291">
    <property type="entry name" value="NAD(P)-bd_dom_sf"/>
</dbReference>
<dbReference type="PANTHER" id="PTHR43162:SF1">
    <property type="entry name" value="PRESTALK A DIFFERENTIATION PROTEIN A"/>
    <property type="match status" value="1"/>
</dbReference>
<dbReference type="AlphaFoldDB" id="A0A1G7XC47"/>
<proteinExistence type="predicted"/>
<keyword evidence="3" id="KW-1185">Reference proteome</keyword>
<dbReference type="STRING" id="405671.SAMN05421827_111150"/>
<dbReference type="OrthoDB" id="2149806at2"/>
<evidence type="ECO:0000313" key="3">
    <source>
        <dbReference type="Proteomes" id="UP000199643"/>
    </source>
</evidence>
<accession>A0A1G7XC47</accession>
<dbReference type="Proteomes" id="UP000199643">
    <property type="component" value="Unassembled WGS sequence"/>
</dbReference>